<feature type="chain" id="PRO_5007824537" evidence="1">
    <location>
        <begin position="18"/>
        <end position="98"/>
    </location>
</feature>
<evidence type="ECO:0000313" key="3">
    <source>
        <dbReference type="Proteomes" id="UP000075799"/>
    </source>
</evidence>
<evidence type="ECO:0000313" key="2">
    <source>
        <dbReference type="EMBL" id="KYG68824.1"/>
    </source>
</evidence>
<accession>A0A161PEM2</accession>
<dbReference type="AlphaFoldDB" id="A0A161PEM2"/>
<organism evidence="2 3">
    <name type="scientific">Bdellovibrio bacteriovorus</name>
    <dbReference type="NCBI Taxonomy" id="959"/>
    <lineage>
        <taxon>Bacteria</taxon>
        <taxon>Pseudomonadati</taxon>
        <taxon>Bdellovibrionota</taxon>
        <taxon>Bdellovibrionia</taxon>
        <taxon>Bdellovibrionales</taxon>
        <taxon>Pseudobdellovibrionaceae</taxon>
        <taxon>Bdellovibrio</taxon>
    </lineage>
</organism>
<sequence length="98" mass="10578">MKSLMAVITLFSVNAFASYPQCSINGTIVDLLPEVHPRADIASYVFEGAVSGGHVRIAEVDGNYFLSIRKDGQSVLVQGENINNSFVIANTEFAIQCP</sequence>
<reference evidence="2 3" key="1">
    <citation type="submission" date="2016-03" db="EMBL/GenBank/DDBJ databases">
        <authorList>
            <person name="Ploux O."/>
        </authorList>
    </citation>
    <scope>NUCLEOTIDE SEQUENCE [LARGE SCALE GENOMIC DNA]</scope>
    <source>
        <strain evidence="2 3">EC13</strain>
    </source>
</reference>
<dbReference type="RefSeq" id="WP_063205518.1">
    <property type="nucleotide sequence ID" value="NZ_LUKD01000001.1"/>
</dbReference>
<proteinExistence type="predicted"/>
<dbReference type="OrthoDB" id="9836151at2"/>
<feature type="signal peptide" evidence="1">
    <location>
        <begin position="1"/>
        <end position="17"/>
    </location>
</feature>
<protein>
    <submittedName>
        <fullName evidence="2">Uncharacterized protein</fullName>
    </submittedName>
</protein>
<evidence type="ECO:0000256" key="1">
    <source>
        <dbReference type="SAM" id="SignalP"/>
    </source>
</evidence>
<dbReference type="Proteomes" id="UP000075799">
    <property type="component" value="Unassembled WGS sequence"/>
</dbReference>
<keyword evidence="1" id="KW-0732">Signal</keyword>
<comment type="caution">
    <text evidence="2">The sequence shown here is derived from an EMBL/GenBank/DDBJ whole genome shotgun (WGS) entry which is preliminary data.</text>
</comment>
<name>A0A161PEM2_BDEBC</name>
<gene>
    <name evidence="2" type="ORF">AZI87_06235</name>
</gene>
<dbReference type="EMBL" id="LUKD01000001">
    <property type="protein sequence ID" value="KYG68824.1"/>
    <property type="molecule type" value="Genomic_DNA"/>
</dbReference>